<name>A0A1Z5R652_SORBI</name>
<reference evidence="2" key="2">
    <citation type="journal article" date="2018" name="Plant J.">
        <title>The Sorghum bicolor reference genome: improved assembly, gene annotations, a transcriptome atlas, and signatures of genome organization.</title>
        <authorList>
            <person name="McCormick R.F."/>
            <person name="Truong S.K."/>
            <person name="Sreedasyam A."/>
            <person name="Jenkins J."/>
            <person name="Shu S."/>
            <person name="Sims D."/>
            <person name="Kennedy M."/>
            <person name="Amirebrahimi M."/>
            <person name="Weers B.D."/>
            <person name="McKinley B."/>
            <person name="Mattison A."/>
            <person name="Morishige D.T."/>
            <person name="Grimwood J."/>
            <person name="Schmutz J."/>
            <person name="Mullet J.E."/>
        </authorList>
    </citation>
    <scope>NUCLEOTIDE SEQUENCE [LARGE SCALE GENOMIC DNA]</scope>
    <source>
        <strain evidence="2">cv. BTx623</strain>
    </source>
</reference>
<accession>A0A1Z5R652</accession>
<gene>
    <name evidence="1" type="ORF">SORBI_3008G075566</name>
</gene>
<dbReference type="AlphaFoldDB" id="A0A1Z5R652"/>
<proteinExistence type="predicted"/>
<organism evidence="1 2">
    <name type="scientific">Sorghum bicolor</name>
    <name type="common">Sorghum</name>
    <name type="synonym">Sorghum vulgare</name>
    <dbReference type="NCBI Taxonomy" id="4558"/>
    <lineage>
        <taxon>Eukaryota</taxon>
        <taxon>Viridiplantae</taxon>
        <taxon>Streptophyta</taxon>
        <taxon>Embryophyta</taxon>
        <taxon>Tracheophyta</taxon>
        <taxon>Spermatophyta</taxon>
        <taxon>Magnoliopsida</taxon>
        <taxon>Liliopsida</taxon>
        <taxon>Poales</taxon>
        <taxon>Poaceae</taxon>
        <taxon>PACMAD clade</taxon>
        <taxon>Panicoideae</taxon>
        <taxon>Andropogonodae</taxon>
        <taxon>Andropogoneae</taxon>
        <taxon>Sorghinae</taxon>
        <taxon>Sorghum</taxon>
    </lineage>
</organism>
<dbReference type="Proteomes" id="UP000000768">
    <property type="component" value="Chromosome 8"/>
</dbReference>
<dbReference type="OMA" id="FMADALF"/>
<sequence>MTFVKLFALYQMRLRTRLLKKAVATPRTMRTTTWMTWMVGFGLLKIEDGRLVAALCLDG</sequence>
<protein>
    <submittedName>
        <fullName evidence="1">Uncharacterized protein</fullName>
    </submittedName>
</protein>
<dbReference type="EMBL" id="CM000767">
    <property type="protein sequence ID" value="OQU78941.1"/>
    <property type="molecule type" value="Genomic_DNA"/>
</dbReference>
<keyword evidence="2" id="KW-1185">Reference proteome</keyword>
<evidence type="ECO:0000313" key="1">
    <source>
        <dbReference type="EMBL" id="OQU78941.1"/>
    </source>
</evidence>
<reference evidence="1 2" key="1">
    <citation type="journal article" date="2009" name="Nature">
        <title>The Sorghum bicolor genome and the diversification of grasses.</title>
        <authorList>
            <person name="Paterson A.H."/>
            <person name="Bowers J.E."/>
            <person name="Bruggmann R."/>
            <person name="Dubchak I."/>
            <person name="Grimwood J."/>
            <person name="Gundlach H."/>
            <person name="Haberer G."/>
            <person name="Hellsten U."/>
            <person name="Mitros T."/>
            <person name="Poliakov A."/>
            <person name="Schmutz J."/>
            <person name="Spannagl M."/>
            <person name="Tang H."/>
            <person name="Wang X."/>
            <person name="Wicker T."/>
            <person name="Bharti A.K."/>
            <person name="Chapman J."/>
            <person name="Feltus F.A."/>
            <person name="Gowik U."/>
            <person name="Grigoriev I.V."/>
            <person name="Lyons E."/>
            <person name="Maher C.A."/>
            <person name="Martis M."/>
            <person name="Narechania A."/>
            <person name="Otillar R.P."/>
            <person name="Penning B.W."/>
            <person name="Salamov A.A."/>
            <person name="Wang Y."/>
            <person name="Zhang L."/>
            <person name="Carpita N.C."/>
            <person name="Freeling M."/>
            <person name="Gingle A.R."/>
            <person name="Hash C.T."/>
            <person name="Keller B."/>
            <person name="Klein P."/>
            <person name="Kresovich S."/>
            <person name="McCann M.C."/>
            <person name="Ming R."/>
            <person name="Peterson D.G."/>
            <person name="Mehboob-ur-Rahman"/>
            <person name="Ware D."/>
            <person name="Westhoff P."/>
            <person name="Mayer K.F."/>
            <person name="Messing J."/>
            <person name="Rokhsar D.S."/>
        </authorList>
    </citation>
    <scope>NUCLEOTIDE SEQUENCE [LARGE SCALE GENOMIC DNA]</scope>
    <source>
        <strain evidence="2">cv. BTx623</strain>
    </source>
</reference>
<dbReference type="InParanoid" id="A0A1Z5R652"/>
<evidence type="ECO:0000313" key="2">
    <source>
        <dbReference type="Proteomes" id="UP000000768"/>
    </source>
</evidence>
<dbReference type="Gramene" id="OQU78941">
    <property type="protein sequence ID" value="OQU78941"/>
    <property type="gene ID" value="SORBI_3008G075566"/>
</dbReference>